<dbReference type="GO" id="GO:0005768">
    <property type="term" value="C:endosome"/>
    <property type="evidence" value="ECO:0007669"/>
    <property type="project" value="TreeGrafter"/>
</dbReference>
<dbReference type="Proteomes" id="UP001408789">
    <property type="component" value="Unassembled WGS sequence"/>
</dbReference>
<keyword evidence="1" id="KW-0472">Membrane</keyword>
<keyword evidence="1" id="KW-1133">Transmembrane helix</keyword>
<protein>
    <submittedName>
        <fullName evidence="2">Uncharacterized protein</fullName>
    </submittedName>
</protein>
<dbReference type="InterPro" id="IPR011051">
    <property type="entry name" value="RmlC_Cupin_sf"/>
</dbReference>
<name>A0AAP0H8X2_9ASTR</name>
<evidence type="ECO:0000313" key="2">
    <source>
        <dbReference type="EMBL" id="KAK9079438.1"/>
    </source>
</evidence>
<dbReference type="SUPFAM" id="SSF51182">
    <property type="entry name" value="RmlC-like cupins"/>
    <property type="match status" value="1"/>
</dbReference>
<dbReference type="PANTHER" id="PTHR37742">
    <property type="entry name" value="OS01G0810200 PROTEIN"/>
    <property type="match status" value="1"/>
</dbReference>
<comment type="caution">
    <text evidence="2">The sequence shown here is derived from an EMBL/GenBank/DDBJ whole genome shotgun (WGS) entry which is preliminary data.</text>
</comment>
<keyword evidence="1" id="KW-0812">Transmembrane</keyword>
<evidence type="ECO:0000256" key="1">
    <source>
        <dbReference type="SAM" id="Phobius"/>
    </source>
</evidence>
<keyword evidence="3" id="KW-1185">Reference proteome</keyword>
<feature type="transmembrane region" description="Helical" evidence="1">
    <location>
        <begin position="47"/>
        <end position="65"/>
    </location>
</feature>
<proteinExistence type="predicted"/>
<sequence length="275" mass="30971">MANPRRISNPINTEIPIHIPQFPTPFQSQTLESRISRLKLFLKKPQAFPFLLSIFLILTWVFLRFHQQNPQFTHTQFSTPNFQDRDANLIRFSSRFPSPITKDNRGWMLDPVSIALDSGISGGALICASIHVGEIKPGGFRGNHRHHTCNETFLIWGARTVFRLENSEFEKGYAEVTVEADDVAVAVSPSGTAHALVNVDLARSTFIIGCQDRVVSYNSSNSDFKSPLGSCFRGLFASLWMTPIISEHCLSCLDFSRCSEAFFQVRTLSVQTRMI</sequence>
<organism evidence="2 3">
    <name type="scientific">Deinandra increscens subsp. villosa</name>
    <dbReference type="NCBI Taxonomy" id="3103831"/>
    <lineage>
        <taxon>Eukaryota</taxon>
        <taxon>Viridiplantae</taxon>
        <taxon>Streptophyta</taxon>
        <taxon>Embryophyta</taxon>
        <taxon>Tracheophyta</taxon>
        <taxon>Spermatophyta</taxon>
        <taxon>Magnoliopsida</taxon>
        <taxon>eudicotyledons</taxon>
        <taxon>Gunneridae</taxon>
        <taxon>Pentapetalae</taxon>
        <taxon>asterids</taxon>
        <taxon>campanulids</taxon>
        <taxon>Asterales</taxon>
        <taxon>Asteraceae</taxon>
        <taxon>Asteroideae</taxon>
        <taxon>Heliantheae alliance</taxon>
        <taxon>Madieae</taxon>
        <taxon>Madiinae</taxon>
        <taxon>Deinandra</taxon>
    </lineage>
</organism>
<accession>A0AAP0H8X2</accession>
<dbReference type="PANTHER" id="PTHR37742:SF1">
    <property type="entry name" value="OS01G0810200 PROTEIN"/>
    <property type="match status" value="1"/>
</dbReference>
<dbReference type="InterPro" id="IPR014710">
    <property type="entry name" value="RmlC-like_jellyroll"/>
</dbReference>
<dbReference type="Gene3D" id="2.60.120.10">
    <property type="entry name" value="Jelly Rolls"/>
    <property type="match status" value="1"/>
</dbReference>
<evidence type="ECO:0000313" key="3">
    <source>
        <dbReference type="Proteomes" id="UP001408789"/>
    </source>
</evidence>
<dbReference type="AlphaFoldDB" id="A0AAP0H8X2"/>
<dbReference type="GO" id="GO:0005802">
    <property type="term" value="C:trans-Golgi network"/>
    <property type="evidence" value="ECO:0007669"/>
    <property type="project" value="TreeGrafter"/>
</dbReference>
<dbReference type="EMBL" id="JBCNJP010000003">
    <property type="protein sequence ID" value="KAK9079438.1"/>
    <property type="molecule type" value="Genomic_DNA"/>
</dbReference>
<reference evidence="2 3" key="1">
    <citation type="submission" date="2024-04" db="EMBL/GenBank/DDBJ databases">
        <title>The reference genome of an endangered Asteraceae, Deinandra increscens subsp. villosa, native to the Central Coast of California.</title>
        <authorList>
            <person name="Guilliams M."/>
            <person name="Hasenstab-Lehman K."/>
            <person name="Meyer R."/>
            <person name="Mcevoy S."/>
        </authorList>
    </citation>
    <scope>NUCLEOTIDE SEQUENCE [LARGE SCALE GENOMIC DNA]</scope>
    <source>
        <tissue evidence="2">Leaf</tissue>
    </source>
</reference>
<gene>
    <name evidence="2" type="ORF">SSX86_001109</name>
</gene>